<dbReference type="SUPFAM" id="SSF46785">
    <property type="entry name" value="Winged helix' DNA-binding domain"/>
    <property type="match status" value="1"/>
</dbReference>
<dbReference type="InterPro" id="IPR036388">
    <property type="entry name" value="WH-like_DNA-bd_sf"/>
</dbReference>
<dbReference type="PANTHER" id="PTHR30579">
    <property type="entry name" value="TRANSCRIPTIONAL REGULATOR"/>
    <property type="match status" value="1"/>
</dbReference>
<keyword evidence="3" id="KW-0238">DNA-binding</keyword>
<evidence type="ECO:0000256" key="2">
    <source>
        <dbReference type="ARBA" id="ARBA00023015"/>
    </source>
</evidence>
<dbReference type="InterPro" id="IPR050176">
    <property type="entry name" value="LTTR"/>
</dbReference>
<dbReference type="Gene3D" id="1.10.10.10">
    <property type="entry name" value="Winged helix-like DNA-binding domain superfamily/Winged helix DNA-binding domain"/>
    <property type="match status" value="1"/>
</dbReference>
<dbReference type="GO" id="GO:0003677">
    <property type="term" value="F:DNA binding"/>
    <property type="evidence" value="ECO:0007669"/>
    <property type="project" value="UniProtKB-KW"/>
</dbReference>
<keyword evidence="2" id="KW-0805">Transcription regulation</keyword>
<protein>
    <submittedName>
        <fullName evidence="6">LysR family transcriptional regulator</fullName>
    </submittedName>
</protein>
<keyword evidence="4" id="KW-0804">Transcription</keyword>
<keyword evidence="7" id="KW-1185">Reference proteome</keyword>
<gene>
    <name evidence="6" type="ORF">C0Z18_19815</name>
</gene>
<evidence type="ECO:0000256" key="4">
    <source>
        <dbReference type="ARBA" id="ARBA00023163"/>
    </source>
</evidence>
<organism evidence="6 7">
    <name type="scientific">Trinickia dabaoshanensis</name>
    <dbReference type="NCBI Taxonomy" id="564714"/>
    <lineage>
        <taxon>Bacteria</taxon>
        <taxon>Pseudomonadati</taxon>
        <taxon>Pseudomonadota</taxon>
        <taxon>Betaproteobacteria</taxon>
        <taxon>Burkholderiales</taxon>
        <taxon>Burkholderiaceae</taxon>
        <taxon>Trinickia</taxon>
    </lineage>
</organism>
<evidence type="ECO:0000313" key="6">
    <source>
        <dbReference type="EMBL" id="PMS17699.1"/>
    </source>
</evidence>
<dbReference type="Pfam" id="PF00126">
    <property type="entry name" value="HTH_1"/>
    <property type="match status" value="1"/>
</dbReference>
<dbReference type="RefSeq" id="WP_102647121.1">
    <property type="nucleotide sequence ID" value="NZ_PNYA01000018.1"/>
</dbReference>
<dbReference type="SUPFAM" id="SSF53850">
    <property type="entry name" value="Periplasmic binding protein-like II"/>
    <property type="match status" value="1"/>
</dbReference>
<evidence type="ECO:0000259" key="5">
    <source>
        <dbReference type="PROSITE" id="PS50931"/>
    </source>
</evidence>
<dbReference type="Pfam" id="PF03466">
    <property type="entry name" value="LysR_substrate"/>
    <property type="match status" value="1"/>
</dbReference>
<dbReference type="Gene3D" id="3.40.190.10">
    <property type="entry name" value="Periplasmic binding protein-like II"/>
    <property type="match status" value="2"/>
</dbReference>
<dbReference type="OrthoDB" id="5946420at2"/>
<dbReference type="Proteomes" id="UP000235616">
    <property type="component" value="Unassembled WGS sequence"/>
</dbReference>
<accession>A0A2N7VKM3</accession>
<dbReference type="InterPro" id="IPR036390">
    <property type="entry name" value="WH_DNA-bd_sf"/>
</dbReference>
<proteinExistence type="inferred from homology"/>
<dbReference type="InterPro" id="IPR000847">
    <property type="entry name" value="LysR_HTH_N"/>
</dbReference>
<dbReference type="GO" id="GO:0003700">
    <property type="term" value="F:DNA-binding transcription factor activity"/>
    <property type="evidence" value="ECO:0007669"/>
    <property type="project" value="InterPro"/>
</dbReference>
<comment type="caution">
    <text evidence="6">The sequence shown here is derived from an EMBL/GenBank/DDBJ whole genome shotgun (WGS) entry which is preliminary data.</text>
</comment>
<comment type="similarity">
    <text evidence="1">Belongs to the LysR transcriptional regulatory family.</text>
</comment>
<reference evidence="6 7" key="1">
    <citation type="submission" date="2018-01" db="EMBL/GenBank/DDBJ databases">
        <title>Whole genome analyses suggest that Burkholderia sensu lato contains two further novel genera in the rhizoxinica-symbiotica group Mycetohabitans gen. nov., and Trinickia gen. nov.: implications for the evolution of diazotrophy and nodulation in the Burkholderiaceae.</title>
        <authorList>
            <person name="Estrada-de los Santos P."/>
            <person name="Palmer M."/>
            <person name="Chavez-Ramirez B."/>
            <person name="Beukes C."/>
            <person name="Steenkamp E.T."/>
            <person name="Hirsch A.M."/>
            <person name="Manyaka P."/>
            <person name="Maluk M."/>
            <person name="Lafos M."/>
            <person name="Crook M."/>
            <person name="Gross E."/>
            <person name="Simon M.F."/>
            <person name="Bueno dos Reis Junior F."/>
            <person name="Poole P.S."/>
            <person name="Venter S.N."/>
            <person name="James E.K."/>
        </authorList>
    </citation>
    <scope>NUCLEOTIDE SEQUENCE [LARGE SCALE GENOMIC DNA]</scope>
    <source>
        <strain evidence="6 7">GIMN1.004</strain>
    </source>
</reference>
<feature type="domain" description="HTH lysR-type" evidence="5">
    <location>
        <begin position="4"/>
        <end position="61"/>
    </location>
</feature>
<dbReference type="AlphaFoldDB" id="A0A2N7VKM3"/>
<evidence type="ECO:0000256" key="1">
    <source>
        <dbReference type="ARBA" id="ARBA00009437"/>
    </source>
</evidence>
<dbReference type="FunFam" id="1.10.10.10:FF:000001">
    <property type="entry name" value="LysR family transcriptional regulator"/>
    <property type="match status" value="1"/>
</dbReference>
<evidence type="ECO:0000256" key="3">
    <source>
        <dbReference type="ARBA" id="ARBA00023125"/>
    </source>
</evidence>
<name>A0A2N7VKM3_9BURK</name>
<sequence length="291" mass="30962">MNLLDLDAVRAFVHVADLRSFTRAADLLGTTQSAVSLKVKRLEAHIGKPLFERTPRSVRLAPAGGAFLDAARELLEAHERALGSLGTERRRLKIGLSEHVAGPDLAPIVASLYRHDPRLVIEMHLDSSAMLVAQYDDRRLDAAIVRHEPEEVAARAAQNGGTPDGEALFVEPLAWLAASHWAPAAGAPLPLAVLSGPCGVRVTAQRALERASIEWEETFVGGGIAAIGAALSAGLAVSALARRIAPPGVVDVGEKFGLPPLPESHVVLYSRVRDPRSIDALRMLAKSLARG</sequence>
<evidence type="ECO:0000313" key="7">
    <source>
        <dbReference type="Proteomes" id="UP000235616"/>
    </source>
</evidence>
<dbReference type="PRINTS" id="PR00039">
    <property type="entry name" value="HTHLYSR"/>
</dbReference>
<dbReference type="PANTHER" id="PTHR30579:SF7">
    <property type="entry name" value="HTH-TYPE TRANSCRIPTIONAL REGULATOR LRHA-RELATED"/>
    <property type="match status" value="1"/>
</dbReference>
<dbReference type="PROSITE" id="PS50931">
    <property type="entry name" value="HTH_LYSR"/>
    <property type="match status" value="1"/>
</dbReference>
<dbReference type="EMBL" id="PNYA01000018">
    <property type="protein sequence ID" value="PMS17699.1"/>
    <property type="molecule type" value="Genomic_DNA"/>
</dbReference>
<dbReference type="InterPro" id="IPR005119">
    <property type="entry name" value="LysR_subst-bd"/>
</dbReference>